<keyword evidence="2" id="KW-1003">Cell membrane</keyword>
<name>A0ABX1IXX7_9PSEU</name>
<dbReference type="PANTHER" id="PTHR39087:SF2">
    <property type="entry name" value="UPF0104 MEMBRANE PROTEIN MJ1595"/>
    <property type="match status" value="1"/>
</dbReference>
<comment type="subcellular location">
    <subcellularLocation>
        <location evidence="1">Cell membrane</location>
        <topology evidence="1">Multi-pass membrane protein</topology>
    </subcellularLocation>
</comment>
<dbReference type="RefSeq" id="WP_168512115.1">
    <property type="nucleotide sequence ID" value="NZ_JAAXLS010000002.1"/>
</dbReference>
<feature type="transmembrane region" description="Helical" evidence="6">
    <location>
        <begin position="12"/>
        <end position="37"/>
    </location>
</feature>
<dbReference type="PANTHER" id="PTHR39087">
    <property type="entry name" value="UPF0104 MEMBRANE PROTEIN MJ1595"/>
    <property type="match status" value="1"/>
</dbReference>
<dbReference type="EMBL" id="JAAXLS010000002">
    <property type="protein sequence ID" value="NKQ52347.1"/>
    <property type="molecule type" value="Genomic_DNA"/>
</dbReference>
<evidence type="ECO:0000256" key="3">
    <source>
        <dbReference type="ARBA" id="ARBA00022692"/>
    </source>
</evidence>
<feature type="transmembrane region" description="Helical" evidence="6">
    <location>
        <begin position="159"/>
        <end position="180"/>
    </location>
</feature>
<dbReference type="InterPro" id="IPR022791">
    <property type="entry name" value="L-PG_synthase/AglD"/>
</dbReference>
<gene>
    <name evidence="7" type="ORF">HFP15_05590</name>
</gene>
<keyword evidence="8" id="KW-1185">Reference proteome</keyword>
<evidence type="ECO:0000313" key="7">
    <source>
        <dbReference type="EMBL" id="NKQ52347.1"/>
    </source>
</evidence>
<dbReference type="Pfam" id="PF03706">
    <property type="entry name" value="LPG_synthase_TM"/>
    <property type="match status" value="1"/>
</dbReference>
<reference evidence="7 8" key="1">
    <citation type="submission" date="2020-04" db="EMBL/GenBank/DDBJ databases">
        <title>Novel species.</title>
        <authorList>
            <person name="Teo W.F.A."/>
            <person name="Lipun K."/>
            <person name="Srisuk N."/>
            <person name="Duangmal K."/>
        </authorList>
    </citation>
    <scope>NUCLEOTIDE SEQUENCE [LARGE SCALE GENOMIC DNA]</scope>
    <source>
        <strain evidence="7 8">K13G38</strain>
    </source>
</reference>
<keyword evidence="5 6" id="KW-0472">Membrane</keyword>
<keyword evidence="3 6" id="KW-0812">Transmembrane</keyword>
<evidence type="ECO:0000313" key="8">
    <source>
        <dbReference type="Proteomes" id="UP000715441"/>
    </source>
</evidence>
<evidence type="ECO:0000256" key="6">
    <source>
        <dbReference type="SAM" id="Phobius"/>
    </source>
</evidence>
<dbReference type="Proteomes" id="UP000715441">
    <property type="component" value="Unassembled WGS sequence"/>
</dbReference>
<accession>A0ABX1IXX7</accession>
<evidence type="ECO:0000256" key="1">
    <source>
        <dbReference type="ARBA" id="ARBA00004651"/>
    </source>
</evidence>
<feature type="transmembrane region" description="Helical" evidence="6">
    <location>
        <begin position="244"/>
        <end position="270"/>
    </location>
</feature>
<feature type="transmembrane region" description="Helical" evidence="6">
    <location>
        <begin position="89"/>
        <end position="114"/>
    </location>
</feature>
<protein>
    <submittedName>
        <fullName evidence="7">UPF0104 family protein</fullName>
    </submittedName>
</protein>
<evidence type="ECO:0000256" key="2">
    <source>
        <dbReference type="ARBA" id="ARBA00022475"/>
    </source>
</evidence>
<comment type="caution">
    <text evidence="7">The sequence shown here is derived from an EMBL/GenBank/DDBJ whole genome shotgun (WGS) entry which is preliminary data.</text>
</comment>
<sequence>MSTSPVPAGKRRLLRIVVAALLTAAVVALLVAGWPTVSQVPATLRSVNPFWAATALALEALSLLGTAQLQRVMLAAAGASPPGLRDHVAVTYVGAAISGGLPGGSALGTAYVYRQLRARGVTAARIGLALTAAGLLSTAMMALVSVAALTFVGSAAGSAAASVVELGVVVALVVLARWVVRHPGVVAAIARWCVARINGLRRRPASLGGDAVSSVVSGLAGIRLPGSRQAAALGWSLADRGADIACLALCLVAVGTPIPSLAAVVTAYVAGVAASQVSLTPAGLGITEAAMTAALVAHGSPAQAALAAVLLFRLFSPGVNVGIGAAIGLARAGRTRMLPRSGQVAALAA</sequence>
<proteinExistence type="predicted"/>
<evidence type="ECO:0000256" key="4">
    <source>
        <dbReference type="ARBA" id="ARBA00022989"/>
    </source>
</evidence>
<keyword evidence="4 6" id="KW-1133">Transmembrane helix</keyword>
<organism evidence="7 8">
    <name type="scientific">Amycolatopsis acididurans</name>
    <dbReference type="NCBI Taxonomy" id="2724524"/>
    <lineage>
        <taxon>Bacteria</taxon>
        <taxon>Bacillati</taxon>
        <taxon>Actinomycetota</taxon>
        <taxon>Actinomycetes</taxon>
        <taxon>Pseudonocardiales</taxon>
        <taxon>Pseudonocardiaceae</taxon>
        <taxon>Amycolatopsis</taxon>
    </lineage>
</organism>
<evidence type="ECO:0000256" key="5">
    <source>
        <dbReference type="ARBA" id="ARBA00023136"/>
    </source>
</evidence>
<feature type="transmembrane region" description="Helical" evidence="6">
    <location>
        <begin position="305"/>
        <end position="330"/>
    </location>
</feature>
<feature type="transmembrane region" description="Helical" evidence="6">
    <location>
        <begin position="126"/>
        <end position="153"/>
    </location>
</feature>